<comment type="caution">
    <text evidence="2">The sequence shown here is derived from an EMBL/GenBank/DDBJ whole genome shotgun (WGS) entry which is preliminary data.</text>
</comment>
<sequence>MIGRRALRKGGSTRGLLAGLTLAQTLLWGCSSTGTPLERAAQIADRALREGVREAESPEASQGAVGFVGRYNPCRCEAPPFEIWIYGRWERVELISKDDVLVEALLTQARASDESAEFRLVGWPKPGAPYDELELEGFEPAERTSARGSSTSTP</sequence>
<protein>
    <recommendedName>
        <fullName evidence="4">Lipoprotein</fullName>
    </recommendedName>
</protein>
<proteinExistence type="predicted"/>
<reference evidence="2 3" key="1">
    <citation type="submission" date="2019-01" db="EMBL/GenBank/DDBJ databases">
        <title>Lujinxingia litoralis gen. nov., sp. nov. and Lujinxingia sediminis gen. nov., sp. nov., new members in the order Bradymonadales, isolated from coastal sediment.</title>
        <authorList>
            <person name="Li C.-M."/>
        </authorList>
    </citation>
    <scope>NUCLEOTIDE SEQUENCE [LARGE SCALE GENOMIC DNA]</scope>
    <source>
        <strain evidence="2 3">SEH01</strain>
    </source>
</reference>
<gene>
    <name evidence="2" type="ORF">EA187_19155</name>
</gene>
<dbReference type="Proteomes" id="UP000282926">
    <property type="component" value="Unassembled WGS sequence"/>
</dbReference>
<evidence type="ECO:0000313" key="3">
    <source>
        <dbReference type="Proteomes" id="UP000282926"/>
    </source>
</evidence>
<organism evidence="2 3">
    <name type="scientific">Lujinxingia sediminis</name>
    <dbReference type="NCBI Taxonomy" id="2480984"/>
    <lineage>
        <taxon>Bacteria</taxon>
        <taxon>Deltaproteobacteria</taxon>
        <taxon>Bradymonadales</taxon>
        <taxon>Lujinxingiaceae</taxon>
        <taxon>Lujinxingia</taxon>
    </lineage>
</organism>
<name>A0ABY0CMY3_9DELT</name>
<accession>A0ABY0CMY3</accession>
<evidence type="ECO:0000256" key="1">
    <source>
        <dbReference type="SAM" id="MobiDB-lite"/>
    </source>
</evidence>
<evidence type="ECO:0000313" key="2">
    <source>
        <dbReference type="EMBL" id="RVU41020.1"/>
    </source>
</evidence>
<dbReference type="EMBL" id="SADD01000019">
    <property type="protein sequence ID" value="RVU41020.1"/>
    <property type="molecule type" value="Genomic_DNA"/>
</dbReference>
<keyword evidence="3" id="KW-1185">Reference proteome</keyword>
<evidence type="ECO:0008006" key="4">
    <source>
        <dbReference type="Google" id="ProtNLM"/>
    </source>
</evidence>
<dbReference type="RefSeq" id="WP_127781328.1">
    <property type="nucleotide sequence ID" value="NZ_SADD01000019.1"/>
</dbReference>
<feature type="region of interest" description="Disordered" evidence="1">
    <location>
        <begin position="131"/>
        <end position="154"/>
    </location>
</feature>